<comment type="caution">
    <text evidence="1">The sequence shown here is derived from an EMBL/GenBank/DDBJ whole genome shotgun (WGS) entry which is preliminary data.</text>
</comment>
<dbReference type="Proteomes" id="UP000298860">
    <property type="component" value="Unassembled WGS sequence"/>
</dbReference>
<dbReference type="OrthoDB" id="5174525at2"/>
<dbReference type="AlphaFoldDB" id="A0A4D4J4M4"/>
<protein>
    <submittedName>
        <fullName evidence="1">VWA domain-containing protein</fullName>
    </submittedName>
</protein>
<organism evidence="1 2">
    <name type="scientific">Gandjariella thermophila</name>
    <dbReference type="NCBI Taxonomy" id="1931992"/>
    <lineage>
        <taxon>Bacteria</taxon>
        <taxon>Bacillati</taxon>
        <taxon>Actinomycetota</taxon>
        <taxon>Actinomycetes</taxon>
        <taxon>Pseudonocardiales</taxon>
        <taxon>Pseudonocardiaceae</taxon>
        <taxon>Gandjariella</taxon>
    </lineage>
</organism>
<dbReference type="InterPro" id="IPR008912">
    <property type="entry name" value="Uncharacterised_CoxE"/>
</dbReference>
<dbReference type="RefSeq" id="WP_137812764.1">
    <property type="nucleotide sequence ID" value="NZ_BJFL01000004.1"/>
</dbReference>
<sequence>MTGLPDRLVEFVTALREHGVPVGPSETVDAAAALRVVGLADRDQLRESLAATLLRRSGERAVFDGVFELYFPAAVGVRQTALDPPPGDDLDAWRDLLVAALAEGRDERLRALAASGVDMLGRFGSGAGGGPMAGWSAYQTLDRLRPESLLARVLAAMRDRAGTEDPLAEEVDRGEAARRVARFRDLVQQEARRRTAELRGRERVSRYGVAPSTDLVGFTTAGRAQLAEMRRTIQPLARKLATRLAARRRRARRGQIDLRRTMRRSLATSGVPVRPAFRRRRQGRPDLVLLCDMSGSVAGFAQFTLLLVQALRDQFSRVRVFAFVGVTDEITHLVEAGEDDPEGLASRIFREATLTWWGTNSDYGNALATFAERWLDAVGPRTSVLILGDGRTNGGDPNLRALRRIADRARHVYWLNPEAEPLWHTGDSAARAYAEVVTMYECRNIRQLSQVITRLLPA</sequence>
<dbReference type="InterPro" id="IPR011195">
    <property type="entry name" value="UCP010256"/>
</dbReference>
<gene>
    <name evidence="1" type="ORF">GTS_12120</name>
</gene>
<dbReference type="PIRSF" id="PIRSF010256">
    <property type="entry name" value="CoxE_vWa"/>
    <property type="match status" value="1"/>
</dbReference>
<dbReference type="PANTHER" id="PTHR39338">
    <property type="entry name" value="BLL5662 PROTEIN-RELATED"/>
    <property type="match status" value="1"/>
</dbReference>
<name>A0A4D4J4M4_9PSEU</name>
<evidence type="ECO:0000313" key="1">
    <source>
        <dbReference type="EMBL" id="GDY29579.1"/>
    </source>
</evidence>
<dbReference type="EMBL" id="BJFL01000004">
    <property type="protein sequence ID" value="GDY29579.1"/>
    <property type="molecule type" value="Genomic_DNA"/>
</dbReference>
<evidence type="ECO:0000313" key="2">
    <source>
        <dbReference type="Proteomes" id="UP000298860"/>
    </source>
</evidence>
<proteinExistence type="predicted"/>
<dbReference type="Gene3D" id="3.40.50.410">
    <property type="entry name" value="von Willebrand factor, type A domain"/>
    <property type="match status" value="1"/>
</dbReference>
<dbReference type="PANTHER" id="PTHR39338:SF5">
    <property type="entry name" value="BLR6139 PROTEIN"/>
    <property type="match status" value="1"/>
</dbReference>
<reference evidence="2" key="1">
    <citation type="submission" date="2019-04" db="EMBL/GenBank/DDBJ databases">
        <title>Draft genome sequence of Pseudonocardiaceae bacterium SL3-2-4.</title>
        <authorList>
            <person name="Ningsih F."/>
            <person name="Yokota A."/>
            <person name="Sakai Y."/>
            <person name="Nanatani K."/>
            <person name="Yabe S."/>
            <person name="Oetari A."/>
            <person name="Sjamsuridzal W."/>
        </authorList>
    </citation>
    <scope>NUCLEOTIDE SEQUENCE [LARGE SCALE GENOMIC DNA]</scope>
    <source>
        <strain evidence="2">SL3-2-4</strain>
    </source>
</reference>
<dbReference type="Pfam" id="PF05762">
    <property type="entry name" value="VWA_CoxE"/>
    <property type="match status" value="1"/>
</dbReference>
<dbReference type="SUPFAM" id="SSF53300">
    <property type="entry name" value="vWA-like"/>
    <property type="match status" value="1"/>
</dbReference>
<dbReference type="CDD" id="cd00198">
    <property type="entry name" value="vWFA"/>
    <property type="match status" value="1"/>
</dbReference>
<keyword evidence="2" id="KW-1185">Reference proteome</keyword>
<accession>A0A4D4J4M4</accession>
<dbReference type="InterPro" id="IPR036465">
    <property type="entry name" value="vWFA_dom_sf"/>
</dbReference>